<dbReference type="Proteomes" id="UP001515641">
    <property type="component" value="Unassembled WGS sequence"/>
</dbReference>
<proteinExistence type="predicted"/>
<organism evidence="1 2">
    <name type="scientific">Chromobacterium fluminis</name>
    <dbReference type="NCBI Taxonomy" id="3044269"/>
    <lineage>
        <taxon>Bacteria</taxon>
        <taxon>Pseudomonadati</taxon>
        <taxon>Pseudomonadota</taxon>
        <taxon>Betaproteobacteria</taxon>
        <taxon>Neisseriales</taxon>
        <taxon>Chromobacteriaceae</taxon>
        <taxon>Chromobacterium</taxon>
    </lineage>
</organism>
<name>A0ABX0L2S8_9NEIS</name>
<protein>
    <submittedName>
        <fullName evidence="1">M15 family metallopeptidase</fullName>
    </submittedName>
</protein>
<comment type="caution">
    <text evidence="1">The sequence shown here is derived from an EMBL/GenBank/DDBJ whole genome shotgun (WGS) entry which is preliminary data.</text>
</comment>
<gene>
    <name evidence="1" type="ORF">HA052_08665</name>
</gene>
<evidence type="ECO:0000313" key="1">
    <source>
        <dbReference type="EMBL" id="NHR05273.1"/>
    </source>
</evidence>
<reference evidence="1 2" key="1">
    <citation type="submission" date="2020-03" db="EMBL/GenBank/DDBJ databases">
        <title>Draft genome sequence of environmentally isolated cultures.</title>
        <authorList>
            <person name="Wilson H.S."/>
            <person name="De Leon M.E."/>
        </authorList>
    </citation>
    <scope>NUCLEOTIDE SEQUENCE [LARGE SCALE GENOMIC DNA]</scope>
    <source>
        <strain evidence="1 2">HSC-31F16</strain>
    </source>
</reference>
<dbReference type="EMBL" id="JAAOMA010000009">
    <property type="protein sequence ID" value="NHR05273.1"/>
    <property type="molecule type" value="Genomic_DNA"/>
</dbReference>
<accession>A0ABX0L2S8</accession>
<evidence type="ECO:0000313" key="2">
    <source>
        <dbReference type="Proteomes" id="UP001515641"/>
    </source>
</evidence>
<sequence>MARSEATPVVVTIPEPELSGMAWVERYPGSNSLSELEPAFQANVRAFIDAMMTAGARIRIASTYRPEKRAYLMHWSYKIAKKKVKPNKADSRADVPIMWDHGDEDRSINAAIAMANYFQTLHLGKPPALRSRHTARLAIDMNITWTGSLIISNKNGERLTIESTPRMGMNKELHIIGASYGVIKFKGGAWDKPHWSSDGR</sequence>
<keyword evidence="2" id="KW-1185">Reference proteome</keyword>
<dbReference type="InterPro" id="IPR009045">
    <property type="entry name" value="Zn_M74/Hedgehog-like"/>
</dbReference>
<dbReference type="Gene3D" id="3.30.1380.10">
    <property type="match status" value="1"/>
</dbReference>